<reference evidence="2 3" key="1">
    <citation type="submission" date="2020-08" db="EMBL/GenBank/DDBJ databases">
        <title>Genomic Encyclopedia of Type Strains, Phase IV (KMG-IV): sequencing the most valuable type-strain genomes for metagenomic binning, comparative biology and taxonomic classification.</title>
        <authorList>
            <person name="Goeker M."/>
        </authorList>
    </citation>
    <scope>NUCLEOTIDE SEQUENCE [LARGE SCALE GENOMIC DNA]</scope>
    <source>
        <strain evidence="2 3">DSM 22071</strain>
    </source>
</reference>
<keyword evidence="1" id="KW-0812">Transmembrane</keyword>
<sequence>MQWLTERLEHATISELTISALLTIVIVWAFVFGVKEQIAQARTGVAAEIEHTRQALARLHKVTKQGKDATEAPPSVWRKYQQFVFPGDLARDVTPVLLQHLQGAGQHSTHRLEETFLHESSVLNRVTHSLQIQGSGDEVVSLLNTLQHLPGTPLLSSWELHREGAHYKLKLNLESLENPRRNFTLPDEIRLVEAPAFFAERPTTASVAETAVANPAATDHPQVDLPDLQGVVVIANRSYAVFDGDYYRRGEAVGDSGFRVGRIESQQVWLESRGGTGEADAVPLHLP</sequence>
<evidence type="ECO:0000313" key="2">
    <source>
        <dbReference type="EMBL" id="MBB5022447.1"/>
    </source>
</evidence>
<keyword evidence="3" id="KW-1185">Reference proteome</keyword>
<evidence type="ECO:0000313" key="3">
    <source>
        <dbReference type="Proteomes" id="UP000528322"/>
    </source>
</evidence>
<dbReference type="RefSeq" id="WP_183732970.1">
    <property type="nucleotide sequence ID" value="NZ_JACHID010000011.1"/>
</dbReference>
<comment type="caution">
    <text evidence="2">The sequence shown here is derived from an EMBL/GenBank/DDBJ whole genome shotgun (WGS) entry which is preliminary data.</text>
</comment>
<dbReference type="EMBL" id="JACHID010000011">
    <property type="protein sequence ID" value="MBB5022447.1"/>
    <property type="molecule type" value="Genomic_DNA"/>
</dbReference>
<evidence type="ECO:0000256" key="1">
    <source>
        <dbReference type="SAM" id="Phobius"/>
    </source>
</evidence>
<name>A0A7W7Y5N6_9BACT</name>
<organism evidence="2 3">
    <name type="scientific">Desulfurispira natronophila</name>
    <dbReference type="NCBI Taxonomy" id="682562"/>
    <lineage>
        <taxon>Bacteria</taxon>
        <taxon>Pseudomonadati</taxon>
        <taxon>Chrysiogenota</taxon>
        <taxon>Chrysiogenia</taxon>
        <taxon>Chrysiogenales</taxon>
        <taxon>Chrysiogenaceae</taxon>
        <taxon>Desulfurispira</taxon>
    </lineage>
</organism>
<dbReference type="Proteomes" id="UP000528322">
    <property type="component" value="Unassembled WGS sequence"/>
</dbReference>
<gene>
    <name evidence="2" type="ORF">HNR37_001784</name>
</gene>
<dbReference type="AlphaFoldDB" id="A0A7W7Y5N6"/>
<keyword evidence="1" id="KW-1133">Transmembrane helix</keyword>
<proteinExistence type="predicted"/>
<protein>
    <submittedName>
        <fullName evidence="2">Uncharacterized protein</fullName>
    </submittedName>
</protein>
<feature type="transmembrane region" description="Helical" evidence="1">
    <location>
        <begin position="12"/>
        <end position="34"/>
    </location>
</feature>
<accession>A0A7W7Y5N6</accession>
<keyword evidence="1" id="KW-0472">Membrane</keyword>